<evidence type="ECO:0000259" key="6">
    <source>
        <dbReference type="Pfam" id="PF04003"/>
    </source>
</evidence>
<comment type="caution">
    <text evidence="7">The sequence shown here is derived from an EMBL/GenBank/DDBJ whole genome shotgun (WGS) entry which is preliminary data.</text>
</comment>
<dbReference type="GO" id="GO:0000462">
    <property type="term" value="P:maturation of SSU-rRNA from tricistronic rRNA transcript (SSU-rRNA, 5.8S rRNA, LSU-rRNA)"/>
    <property type="evidence" value="ECO:0007669"/>
    <property type="project" value="TreeGrafter"/>
</dbReference>
<accession>A0A0M8MT59</accession>
<keyword evidence="2" id="KW-0539">Nucleus</keyword>
<evidence type="ECO:0000256" key="4">
    <source>
        <dbReference type="PROSITE-ProRule" id="PRU00221"/>
    </source>
</evidence>
<dbReference type="OrthoDB" id="30195at2759"/>
<dbReference type="Pfam" id="PF04003">
    <property type="entry name" value="Utp12"/>
    <property type="match status" value="1"/>
</dbReference>
<feature type="compositionally biased region" description="Basic residues" evidence="5">
    <location>
        <begin position="1"/>
        <end position="11"/>
    </location>
</feature>
<feature type="compositionally biased region" description="Low complexity" evidence="5">
    <location>
        <begin position="398"/>
        <end position="407"/>
    </location>
</feature>
<feature type="compositionally biased region" description="Polar residues" evidence="5">
    <location>
        <begin position="14"/>
        <end position="30"/>
    </location>
</feature>
<evidence type="ECO:0000313" key="7">
    <source>
        <dbReference type="EMBL" id="KOS13834.1"/>
    </source>
</evidence>
<evidence type="ECO:0000313" key="8">
    <source>
        <dbReference type="Proteomes" id="UP000037751"/>
    </source>
</evidence>
<dbReference type="VEuPathDB" id="FungiDB:Malapachy_1842"/>
<organism evidence="7 8">
    <name type="scientific">Malassezia pachydermatis</name>
    <dbReference type="NCBI Taxonomy" id="77020"/>
    <lineage>
        <taxon>Eukaryota</taxon>
        <taxon>Fungi</taxon>
        <taxon>Dikarya</taxon>
        <taxon>Basidiomycota</taxon>
        <taxon>Ustilaginomycotina</taxon>
        <taxon>Malasseziomycetes</taxon>
        <taxon>Malasseziales</taxon>
        <taxon>Malasseziaceae</taxon>
        <taxon>Malassezia</taxon>
    </lineage>
</organism>
<keyword evidence="4" id="KW-0853">WD repeat</keyword>
<dbReference type="PANTHER" id="PTHR44267">
    <property type="entry name" value="WD REPEAT-CONTAINING PROTEIN 43"/>
    <property type="match status" value="1"/>
</dbReference>
<protein>
    <submittedName>
        <fullName evidence="7">Nuc189-domain-containing protein</fullName>
    </submittedName>
</protein>
<feature type="region of interest" description="Disordered" evidence="5">
    <location>
        <begin position="90"/>
        <end position="110"/>
    </location>
</feature>
<feature type="region of interest" description="Disordered" evidence="5">
    <location>
        <begin position="398"/>
        <end position="425"/>
    </location>
</feature>
<dbReference type="AlphaFoldDB" id="A0A0M8MT59"/>
<dbReference type="InterPro" id="IPR052414">
    <property type="entry name" value="U3_snoRNA-assoc_WDR"/>
</dbReference>
<feature type="domain" description="Small-subunit processome Utp12" evidence="6">
    <location>
        <begin position="522"/>
        <end position="633"/>
    </location>
</feature>
<dbReference type="STRING" id="77020.A0A0M8MT59"/>
<feature type="region of interest" description="Disordered" evidence="5">
    <location>
        <begin position="649"/>
        <end position="776"/>
    </location>
</feature>
<feature type="compositionally biased region" description="Polar residues" evidence="5">
    <location>
        <begin position="660"/>
        <end position="679"/>
    </location>
</feature>
<name>A0A0M8MT59_9BASI</name>
<dbReference type="GeneID" id="28728213"/>
<dbReference type="GO" id="GO:0032040">
    <property type="term" value="C:small-subunit processome"/>
    <property type="evidence" value="ECO:0007669"/>
    <property type="project" value="UniProtKB-ARBA"/>
</dbReference>
<dbReference type="Gene3D" id="2.130.10.10">
    <property type="entry name" value="YVTN repeat-like/Quinoprotein amine dehydrogenase"/>
    <property type="match status" value="1"/>
</dbReference>
<feature type="repeat" description="WD" evidence="4">
    <location>
        <begin position="239"/>
        <end position="280"/>
    </location>
</feature>
<dbReference type="InterPro" id="IPR001680">
    <property type="entry name" value="WD40_rpt"/>
</dbReference>
<feature type="region of interest" description="Disordered" evidence="5">
    <location>
        <begin position="479"/>
        <end position="500"/>
    </location>
</feature>
<feature type="compositionally biased region" description="Acidic residues" evidence="5">
    <location>
        <begin position="682"/>
        <end position="691"/>
    </location>
</feature>
<evidence type="ECO:0000256" key="5">
    <source>
        <dbReference type="SAM" id="MobiDB-lite"/>
    </source>
</evidence>
<dbReference type="RefSeq" id="XP_017991466.1">
    <property type="nucleotide sequence ID" value="XM_018136338.1"/>
</dbReference>
<dbReference type="PANTHER" id="PTHR44267:SF1">
    <property type="entry name" value="WD REPEAT-CONTAINING PROTEIN 43"/>
    <property type="match status" value="1"/>
</dbReference>
<dbReference type="Proteomes" id="UP000037751">
    <property type="component" value="Unassembled WGS sequence"/>
</dbReference>
<keyword evidence="8" id="KW-1185">Reference proteome</keyword>
<evidence type="ECO:0000256" key="3">
    <source>
        <dbReference type="ARBA" id="ARBA00038335"/>
    </source>
</evidence>
<dbReference type="EMBL" id="LGAV01000005">
    <property type="protein sequence ID" value="KOS13834.1"/>
    <property type="molecule type" value="Genomic_DNA"/>
</dbReference>
<comment type="subcellular location">
    <subcellularLocation>
        <location evidence="1">Nucleus</location>
    </subcellularLocation>
</comment>
<dbReference type="PROSITE" id="PS50082">
    <property type="entry name" value="WD_REPEATS_2"/>
    <property type="match status" value="1"/>
</dbReference>
<evidence type="ECO:0000256" key="2">
    <source>
        <dbReference type="ARBA" id="ARBA00023242"/>
    </source>
</evidence>
<feature type="compositionally biased region" description="Acidic residues" evidence="5">
    <location>
        <begin position="700"/>
        <end position="776"/>
    </location>
</feature>
<dbReference type="InterPro" id="IPR015943">
    <property type="entry name" value="WD40/YVTN_repeat-like_dom_sf"/>
</dbReference>
<proteinExistence type="inferred from homology"/>
<sequence length="776" mass="83434">MAKNKGNKAPKSRPVSTSSLSQPVHGSTNDNVTAFSRDASYFAQLSQAVDRVRLRVYAPQTAGVVADYLLPESLGCRTMAWVLLSAPRDKSDSASSKKRKAHGKAETKSDAASAAPSWHVALGMSDGTVLLYSPTTARVIAMLVASTPDSTSAAVVSLSSDIQHLWGATANGWVHGWDLSKMSLSSSRERMPPTTHFLPDSKTPTTMVTCGPAGRLLTAHHAATVYALDTDRPSPVTHFSGHATPITHLAWAGEHGFVSAAAEDRHLYYWALPSDTSSTSVGQARAMLTLDAPARRLLTWQEPKAGWHLLVVSELGTAQVYRLPQDVSKTQKGLAPLPVVARVHMSTPVSDMADAERTEDGERLRIARIIKSVKVVLDDALLHEDGVLRSTIDVNTSTAATPSAAASNETQRYKEGALSAGSRAELPQHAAATAALLGTEGGRLPEEQDGMADPHDDLLQQGDVVDEPTLAQRLKALKVQRGERQTAGDADEADDGDDDMAVAPVGGASLASSLTQALHSGDHSLLTSCLVHSDPTLIRTTVRRISGPLAVRLLEACVDRLNRGGVKSKGALGSARARGIVEWIHQTLTYHTAYLMSLPNLVTRLSQLHHSLATRLASYERLLALKGRMELVMSQIDMHMSYTADEAQMQVQGQKVGPRSTASELEQKQAAMSQRQQGETWVEADEDDVEDIGLSAGDDMAADDDVEALDDDDDDVGEMDEDDLEDDDDDDDDVEDEAPLDDDDSDVSVDDSELDDDDDDDDDDDSDDDSDDDMDE</sequence>
<reference evidence="7 8" key="1">
    <citation type="submission" date="2015-07" db="EMBL/GenBank/DDBJ databases">
        <title>Draft Genome Sequence of Malassezia furfur CBS1878 and Malassezia pachydermatis CBS1879.</title>
        <authorList>
            <person name="Triana S."/>
            <person name="Ohm R."/>
            <person name="Gonzalez A."/>
            <person name="DeCock H."/>
            <person name="Restrepo S."/>
            <person name="Celis A."/>
        </authorList>
    </citation>
    <scope>NUCLEOTIDE SEQUENCE [LARGE SCALE GENOMIC DNA]</scope>
    <source>
        <strain evidence="7 8">CBS 1879</strain>
    </source>
</reference>
<dbReference type="InterPro" id="IPR007148">
    <property type="entry name" value="SSU_processome_Utp12"/>
</dbReference>
<dbReference type="SUPFAM" id="SSF50978">
    <property type="entry name" value="WD40 repeat-like"/>
    <property type="match status" value="1"/>
</dbReference>
<comment type="similarity">
    <text evidence="3">Belongs to the UTP5 family.</text>
</comment>
<dbReference type="InterPro" id="IPR036322">
    <property type="entry name" value="WD40_repeat_dom_sf"/>
</dbReference>
<feature type="region of interest" description="Disordered" evidence="5">
    <location>
        <begin position="1"/>
        <end position="30"/>
    </location>
</feature>
<feature type="compositionally biased region" description="Acidic residues" evidence="5">
    <location>
        <begin position="489"/>
        <end position="500"/>
    </location>
</feature>
<gene>
    <name evidence="7" type="ORF">Malapachy_1842</name>
</gene>
<evidence type="ECO:0000256" key="1">
    <source>
        <dbReference type="ARBA" id="ARBA00004123"/>
    </source>
</evidence>